<evidence type="ECO:0000256" key="1">
    <source>
        <dbReference type="ARBA" id="ARBA00004141"/>
    </source>
</evidence>
<dbReference type="Pfam" id="PF07810">
    <property type="entry name" value="TMC"/>
    <property type="match status" value="1"/>
</dbReference>
<keyword evidence="3 6" id="KW-0812">Transmembrane</keyword>
<dbReference type="OMA" id="QFFMTFF"/>
<reference evidence="11" key="1">
    <citation type="journal article" date="2004" name="Nature">
        <title>Genome duplication in the teleost fish Tetraodon nigroviridis reveals the early vertebrate proto-karyotype.</title>
        <authorList>
            <person name="Jaillon O."/>
            <person name="Aury J.-M."/>
            <person name="Brunet F."/>
            <person name="Petit J.-L."/>
            <person name="Stange-Thomann N."/>
            <person name="Mauceli E."/>
            <person name="Bouneau L."/>
            <person name="Fischer C."/>
            <person name="Ozouf-Costaz C."/>
            <person name="Bernot A."/>
            <person name="Nicaud S."/>
            <person name="Jaffe D."/>
            <person name="Fisher S."/>
            <person name="Lutfalla G."/>
            <person name="Dossat C."/>
            <person name="Segurens B."/>
            <person name="Dasilva C."/>
            <person name="Salanoubat M."/>
            <person name="Levy M."/>
            <person name="Boudet N."/>
            <person name="Castellano S."/>
            <person name="Anthouard V."/>
            <person name="Jubin C."/>
            <person name="Castelli V."/>
            <person name="Katinka M."/>
            <person name="Vacherie B."/>
            <person name="Biemont C."/>
            <person name="Skalli Z."/>
            <person name="Cattolico L."/>
            <person name="Poulain J."/>
            <person name="De Berardinis V."/>
            <person name="Cruaud C."/>
            <person name="Duprat S."/>
            <person name="Brottier P."/>
            <person name="Coutanceau J.-P."/>
            <person name="Gouzy J."/>
            <person name="Parra G."/>
            <person name="Lardier G."/>
            <person name="Chapple C."/>
            <person name="McKernan K.J."/>
            <person name="McEwan P."/>
            <person name="Bosak S."/>
            <person name="Kellis M."/>
            <person name="Volff J.-N."/>
            <person name="Guigo R."/>
            <person name="Zody M.C."/>
            <person name="Mesirov J."/>
            <person name="Lindblad-Toh K."/>
            <person name="Birren B."/>
            <person name="Nusbaum C."/>
            <person name="Kahn D."/>
            <person name="Robinson-Rechavi M."/>
            <person name="Laudet V."/>
            <person name="Schachter V."/>
            <person name="Quetier F."/>
            <person name="Saurin W."/>
            <person name="Scarpelli C."/>
            <person name="Wincker P."/>
            <person name="Lander E.S."/>
            <person name="Weissenbach J."/>
            <person name="Roest Crollius H."/>
        </authorList>
    </citation>
    <scope>NUCLEOTIDE SEQUENCE [LARGE SCALE GENOMIC DNA]</scope>
</reference>
<dbReference type="Ensembl" id="ENSTNIT00000015237.1">
    <property type="protein sequence ID" value="ENSTNIP00000015035.1"/>
    <property type="gene ID" value="ENSTNIG00000012072.1"/>
</dbReference>
<feature type="transmembrane region" description="Helical" evidence="6">
    <location>
        <begin position="205"/>
        <end position="227"/>
    </location>
</feature>
<accession>H3D3E7</accession>
<evidence type="ECO:0000256" key="4">
    <source>
        <dbReference type="ARBA" id="ARBA00022989"/>
    </source>
</evidence>
<comment type="similarity">
    <text evidence="2 6">Belongs to the TMC family.</text>
</comment>
<keyword evidence="4 6" id="KW-1133">Transmembrane helix</keyword>
<dbReference type="InterPro" id="IPR055075">
    <property type="entry name" value="NOMO-like_N"/>
</dbReference>
<feature type="transmembrane region" description="Helical" evidence="6">
    <location>
        <begin position="529"/>
        <end position="548"/>
    </location>
</feature>
<feature type="transmembrane region" description="Helical" evidence="6">
    <location>
        <begin position="157"/>
        <end position="185"/>
    </location>
</feature>
<organism evidence="10 11">
    <name type="scientific">Tetraodon nigroviridis</name>
    <name type="common">Spotted green pufferfish</name>
    <name type="synonym">Chelonodon nigroviridis</name>
    <dbReference type="NCBI Taxonomy" id="99883"/>
    <lineage>
        <taxon>Eukaryota</taxon>
        <taxon>Metazoa</taxon>
        <taxon>Chordata</taxon>
        <taxon>Craniata</taxon>
        <taxon>Vertebrata</taxon>
        <taxon>Euteleostomi</taxon>
        <taxon>Actinopterygii</taxon>
        <taxon>Neopterygii</taxon>
        <taxon>Teleostei</taxon>
        <taxon>Neoteleostei</taxon>
        <taxon>Acanthomorphata</taxon>
        <taxon>Eupercaria</taxon>
        <taxon>Tetraodontiformes</taxon>
        <taxon>Tetradontoidea</taxon>
        <taxon>Tetraodontidae</taxon>
        <taxon>Tetraodon</taxon>
    </lineage>
</organism>
<dbReference type="AlphaFoldDB" id="H3D3E7"/>
<reference evidence="10" key="3">
    <citation type="submission" date="2025-09" db="UniProtKB">
        <authorList>
            <consortium name="Ensembl"/>
        </authorList>
    </citation>
    <scope>IDENTIFICATION</scope>
</reference>
<feature type="domain" description="NOMO-like N-terminal beta-sandwich" evidence="9">
    <location>
        <begin position="794"/>
        <end position="839"/>
    </location>
</feature>
<evidence type="ECO:0000256" key="5">
    <source>
        <dbReference type="ARBA" id="ARBA00023136"/>
    </source>
</evidence>
<evidence type="ECO:0000259" key="9">
    <source>
        <dbReference type="Pfam" id="PF22898"/>
    </source>
</evidence>
<feature type="transmembrane region" description="Helical" evidence="6">
    <location>
        <begin position="416"/>
        <end position="436"/>
    </location>
</feature>
<feature type="region of interest" description="Disordered" evidence="7">
    <location>
        <begin position="39"/>
        <end position="60"/>
    </location>
</feature>
<comment type="subcellular location">
    <subcellularLocation>
        <location evidence="1 6">Membrane</location>
        <topology evidence="1 6">Multi-pass membrane protein</topology>
    </subcellularLocation>
</comment>
<feature type="transmembrane region" description="Helical" evidence="6">
    <location>
        <begin position="636"/>
        <end position="658"/>
    </location>
</feature>
<dbReference type="Pfam" id="PF22898">
    <property type="entry name" value="NOMO1-like_1st"/>
    <property type="match status" value="1"/>
</dbReference>
<keyword evidence="5 6" id="KW-0472">Membrane</keyword>
<sequence length="839" mass="95907">MLSLVEVFEANLSGPLTSNLLLDQLPSYQSLLYRRKTTGGTKRRLSTRGRLGSSGSGKWGVSTISRQEEKQKLELKPIRELAKPMAEKRSDKTQRLAEAQELSSWRHFRQSARRFVRRLKEDGDEWLDSVKLWRSDIHLIEGERQELRMFGTGIQSYFYFLRFLVMLNLIIFLLMFSFVMLPIIVAPHASGNISYNLNDGEDASFFLWQFACLHLILLTFLELISIWKNRIVYPSSARRGLVIFHEHITDLLSGGGDSSRSATGFKRNLVQDADRFQSFCNKIFAGWDFCITNENAAKLKRSSLLYELRTDLEEERIKQKIADRTRKEKCRIYLIRLLLNLFVIAVLAACFYSIYIATIFSQQAQMKNTKENFMVDLIYEYLPSIVITLANFITPFLFSIIINFEDYSPAFEIRFTLMRCVFMRLTSIGVLLFSLWSQITTCKEEPCFCGYNLLYSCWETRVGQEMYKLTIFDFIIIAANTIFVEFPRKLIVRHCDWGLAKLWGQQEFAIPQNVLEIVYGQTICWIGTFYSPILPAICTIKYFFIFYIKKVSLINNCRPATRPFRASSSNFFFLVVLLIGLALACLPVIVSVAHINCSQACGPFVNYTTSWEVLPTTVSQLPHGWQTFLYALSSEAFAVSFFVVTCLAMFYVIALAGAHKRVINQLREQLVMEGRDKRFLIQKLYQAQKVSVVRSSASKPRSSSSSSPSYHTSFSSNFNESVFLAHPPPDSATHRLSWCGSGGSVLLLGSATDQSAKMLRIIIRADFGALWVLLCITYSQFMTASSDDIVVACGGFVKSDVEINYSLIEIKLYTKQGSLKYQTDCAPINGYFMIPIYDK</sequence>
<evidence type="ECO:0000313" key="10">
    <source>
        <dbReference type="Ensembl" id="ENSTNIP00000015035.1"/>
    </source>
</evidence>
<evidence type="ECO:0000256" key="2">
    <source>
        <dbReference type="ARBA" id="ARBA00006510"/>
    </source>
</evidence>
<feature type="transmembrane region" description="Helical" evidence="6">
    <location>
        <begin position="333"/>
        <end position="361"/>
    </location>
</feature>
<reference evidence="10" key="2">
    <citation type="submission" date="2025-08" db="UniProtKB">
        <authorList>
            <consortium name="Ensembl"/>
        </authorList>
    </citation>
    <scope>IDENTIFICATION</scope>
</reference>
<protein>
    <recommendedName>
        <fullName evidence="6">Transmembrane channel-like protein</fullName>
    </recommendedName>
</protein>
<evidence type="ECO:0000313" key="11">
    <source>
        <dbReference type="Proteomes" id="UP000007303"/>
    </source>
</evidence>
<dbReference type="Proteomes" id="UP000007303">
    <property type="component" value="Unassembled WGS sequence"/>
</dbReference>
<feature type="transmembrane region" description="Helical" evidence="6">
    <location>
        <begin position="761"/>
        <end position="781"/>
    </location>
</feature>
<dbReference type="PANTHER" id="PTHR23302">
    <property type="entry name" value="TRANSMEMBRANE CHANNEL-RELATED"/>
    <property type="match status" value="1"/>
</dbReference>
<dbReference type="GO" id="GO:0008381">
    <property type="term" value="F:mechanosensitive monoatomic ion channel activity"/>
    <property type="evidence" value="ECO:0007669"/>
    <property type="project" value="TreeGrafter"/>
</dbReference>
<dbReference type="GO" id="GO:0005886">
    <property type="term" value="C:plasma membrane"/>
    <property type="evidence" value="ECO:0007669"/>
    <property type="project" value="InterPro"/>
</dbReference>
<evidence type="ECO:0000256" key="6">
    <source>
        <dbReference type="RuleBase" id="RU310713"/>
    </source>
</evidence>
<keyword evidence="11" id="KW-1185">Reference proteome</keyword>
<evidence type="ECO:0000256" key="7">
    <source>
        <dbReference type="SAM" id="MobiDB-lite"/>
    </source>
</evidence>
<name>H3D3E7_TETNG</name>
<dbReference type="GeneTree" id="ENSGT00390000000089"/>
<proteinExistence type="inferred from homology"/>
<feature type="transmembrane region" description="Helical" evidence="6">
    <location>
        <begin position="569"/>
        <end position="590"/>
    </location>
</feature>
<evidence type="ECO:0000259" key="8">
    <source>
        <dbReference type="Pfam" id="PF07810"/>
    </source>
</evidence>
<feature type="transmembrane region" description="Helical" evidence="6">
    <location>
        <begin position="381"/>
        <end position="404"/>
    </location>
</feature>
<dbReference type="HOGENOM" id="CLU_013958_1_1_1"/>
<dbReference type="InterPro" id="IPR038900">
    <property type="entry name" value="TMC"/>
</dbReference>
<dbReference type="InterPro" id="IPR012496">
    <property type="entry name" value="TMC_dom"/>
</dbReference>
<evidence type="ECO:0000256" key="3">
    <source>
        <dbReference type="ARBA" id="ARBA00022692"/>
    </source>
</evidence>
<feature type="domain" description="TMC" evidence="8">
    <location>
        <begin position="457"/>
        <end position="567"/>
    </location>
</feature>
<dbReference type="PANTHER" id="PTHR23302:SF42">
    <property type="entry name" value="TRANSMEMBRANE CHANNEL-LIKE PROTEIN 7"/>
    <property type="match status" value="1"/>
</dbReference>